<dbReference type="GO" id="GO:0030015">
    <property type="term" value="C:CCR4-NOT core complex"/>
    <property type="evidence" value="ECO:0007669"/>
    <property type="project" value="InterPro"/>
</dbReference>
<dbReference type="InterPro" id="IPR024557">
    <property type="entry name" value="CNOT1_dom_4"/>
</dbReference>
<dbReference type="Proteomes" id="UP001497623">
    <property type="component" value="Unassembled WGS sequence"/>
</dbReference>
<comment type="caution">
    <text evidence="2">The sequence shown here is derived from an EMBL/GenBank/DDBJ whole genome shotgun (WGS) entry which is preliminary data.</text>
</comment>
<dbReference type="GO" id="GO:0000932">
    <property type="term" value="C:P-body"/>
    <property type="evidence" value="ECO:0007669"/>
    <property type="project" value="TreeGrafter"/>
</dbReference>
<name>A0AAV2Q857_MEGNR</name>
<dbReference type="GO" id="GO:0060090">
    <property type="term" value="F:molecular adaptor activity"/>
    <property type="evidence" value="ECO:0007669"/>
    <property type="project" value="TreeGrafter"/>
</dbReference>
<dbReference type="PANTHER" id="PTHR13162:SF8">
    <property type="entry name" value="CCR4-NOT TRANSCRIPTION COMPLEX SUBUNIT 1"/>
    <property type="match status" value="1"/>
</dbReference>
<evidence type="ECO:0000259" key="1">
    <source>
        <dbReference type="Pfam" id="PF12842"/>
    </source>
</evidence>
<dbReference type="Pfam" id="PF12842">
    <property type="entry name" value="DUF3819"/>
    <property type="match status" value="1"/>
</dbReference>
<sequence length="135" mass="15196">MLHNHIGCHKEWLPELQVGGIATNAQLKQLVRHAVEMAVQEKVSALIERSIKIALTTAEHIIKKDFTLDPDESRMMRDATHHMVRNLTAAMAMITCRDYLATTITKGIKTGLVAAFARVSMSHQLDAYLEDLEKF</sequence>
<proteinExistence type="predicted"/>
<dbReference type="AlphaFoldDB" id="A0AAV2Q857"/>
<accession>A0AAV2Q857</accession>
<dbReference type="EMBL" id="CAXKWB010004648">
    <property type="protein sequence ID" value="CAL4074621.1"/>
    <property type="molecule type" value="Genomic_DNA"/>
</dbReference>
<dbReference type="GO" id="GO:0000288">
    <property type="term" value="P:nuclear-transcribed mRNA catabolic process, deadenylation-dependent decay"/>
    <property type="evidence" value="ECO:0007669"/>
    <property type="project" value="TreeGrafter"/>
</dbReference>
<feature type="non-terminal residue" evidence="2">
    <location>
        <position position="135"/>
    </location>
</feature>
<dbReference type="GO" id="GO:0017148">
    <property type="term" value="P:negative regulation of translation"/>
    <property type="evidence" value="ECO:0007669"/>
    <property type="project" value="InterPro"/>
</dbReference>
<gene>
    <name evidence="2" type="ORF">MNOR_LOCUS9552</name>
</gene>
<protein>
    <recommendedName>
        <fullName evidence="1">CCR4-NOT transcription complex subunit 1 domain-containing protein</fullName>
    </recommendedName>
</protein>
<feature type="domain" description="CCR4-NOT transcription complex subunit 1" evidence="1">
    <location>
        <begin position="26"/>
        <end position="124"/>
    </location>
</feature>
<evidence type="ECO:0000313" key="3">
    <source>
        <dbReference type="Proteomes" id="UP001497623"/>
    </source>
</evidence>
<reference evidence="2 3" key="1">
    <citation type="submission" date="2024-05" db="EMBL/GenBank/DDBJ databases">
        <authorList>
            <person name="Wallberg A."/>
        </authorList>
    </citation>
    <scope>NUCLEOTIDE SEQUENCE [LARGE SCALE GENOMIC DNA]</scope>
</reference>
<keyword evidence="3" id="KW-1185">Reference proteome</keyword>
<organism evidence="2 3">
    <name type="scientific">Meganyctiphanes norvegica</name>
    <name type="common">Northern krill</name>
    <name type="synonym">Thysanopoda norvegica</name>
    <dbReference type="NCBI Taxonomy" id="48144"/>
    <lineage>
        <taxon>Eukaryota</taxon>
        <taxon>Metazoa</taxon>
        <taxon>Ecdysozoa</taxon>
        <taxon>Arthropoda</taxon>
        <taxon>Crustacea</taxon>
        <taxon>Multicrustacea</taxon>
        <taxon>Malacostraca</taxon>
        <taxon>Eumalacostraca</taxon>
        <taxon>Eucarida</taxon>
        <taxon>Euphausiacea</taxon>
        <taxon>Euphausiidae</taxon>
        <taxon>Meganyctiphanes</taxon>
    </lineage>
</organism>
<dbReference type="InterPro" id="IPR040398">
    <property type="entry name" value="Not1"/>
</dbReference>
<evidence type="ECO:0000313" key="2">
    <source>
        <dbReference type="EMBL" id="CAL4074621.1"/>
    </source>
</evidence>
<dbReference type="PANTHER" id="PTHR13162">
    <property type="entry name" value="CCR4-NOT TRANSCRIPTION COMPLEX"/>
    <property type="match status" value="1"/>
</dbReference>